<name>A0A8J2SUY0_9STRA</name>
<dbReference type="EMBL" id="CAKKNE010000005">
    <property type="protein sequence ID" value="CAH0377601.1"/>
    <property type="molecule type" value="Genomic_DNA"/>
</dbReference>
<feature type="region of interest" description="Disordered" evidence="1">
    <location>
        <begin position="195"/>
        <end position="223"/>
    </location>
</feature>
<dbReference type="SUPFAM" id="SSF50475">
    <property type="entry name" value="FMN-binding split barrel"/>
    <property type="match status" value="1"/>
</dbReference>
<gene>
    <name evidence="3" type="ORF">PECAL_5P21410</name>
</gene>
<organism evidence="3 4">
    <name type="scientific">Pelagomonas calceolata</name>
    <dbReference type="NCBI Taxonomy" id="35677"/>
    <lineage>
        <taxon>Eukaryota</taxon>
        <taxon>Sar</taxon>
        <taxon>Stramenopiles</taxon>
        <taxon>Ochrophyta</taxon>
        <taxon>Pelagophyceae</taxon>
        <taxon>Pelagomonadales</taxon>
        <taxon>Pelagomonadaceae</taxon>
        <taxon>Pelagomonas</taxon>
    </lineage>
</organism>
<evidence type="ECO:0000259" key="2">
    <source>
        <dbReference type="Pfam" id="PF01243"/>
    </source>
</evidence>
<dbReference type="Pfam" id="PF01243">
    <property type="entry name" value="PNPOx_N"/>
    <property type="match status" value="1"/>
</dbReference>
<dbReference type="Gene3D" id="2.30.110.10">
    <property type="entry name" value="Electron Transport, Fmn-binding Protein, Chain A"/>
    <property type="match status" value="1"/>
</dbReference>
<feature type="compositionally biased region" description="Low complexity" evidence="1">
    <location>
        <begin position="203"/>
        <end position="217"/>
    </location>
</feature>
<dbReference type="Proteomes" id="UP000789595">
    <property type="component" value="Unassembled WGS sequence"/>
</dbReference>
<evidence type="ECO:0000313" key="3">
    <source>
        <dbReference type="EMBL" id="CAH0377601.1"/>
    </source>
</evidence>
<accession>A0A8J2SUY0</accession>
<protein>
    <recommendedName>
        <fullName evidence="2">Pyridoxamine 5'-phosphate oxidase N-terminal domain-containing protein</fullName>
    </recommendedName>
</protein>
<keyword evidence="4" id="KW-1185">Reference proteome</keyword>
<feature type="domain" description="Pyridoxamine 5'-phosphate oxidase N-terminal" evidence="2">
    <location>
        <begin position="48"/>
        <end position="173"/>
    </location>
</feature>
<comment type="caution">
    <text evidence="3">The sequence shown here is derived from an EMBL/GenBank/DDBJ whole genome shotgun (WGS) entry which is preliminary data.</text>
</comment>
<reference evidence="3" key="1">
    <citation type="submission" date="2021-11" db="EMBL/GenBank/DDBJ databases">
        <authorList>
            <consortium name="Genoscope - CEA"/>
            <person name="William W."/>
        </authorList>
    </citation>
    <scope>NUCLEOTIDE SEQUENCE</scope>
</reference>
<sequence length="223" mass="24175">MYAARARVGAAAMATVATPAAASCFFGRAQPKPHEGPVTTASALVSARSILDAAGIGFVCTRSSDGAPCCRVMDVRRLDDTRLSFSLVTRTCTRKAAQFAADSRVTLAFHDPRAAGENGYVALSGRVREVVEKDARRAVWKDSWTLFHTAPEVLPPDSDVLVYVFEPDRLELVDNERWLRGDWRPVTLVRTRDDWEPAPAPPRAARVAATAAARRSAAPPPSM</sequence>
<dbReference type="InterPro" id="IPR012349">
    <property type="entry name" value="Split_barrel_FMN-bd"/>
</dbReference>
<evidence type="ECO:0000313" key="4">
    <source>
        <dbReference type="Proteomes" id="UP000789595"/>
    </source>
</evidence>
<dbReference type="AlphaFoldDB" id="A0A8J2SUY0"/>
<proteinExistence type="predicted"/>
<dbReference type="InterPro" id="IPR011576">
    <property type="entry name" value="Pyridox_Oxase_N"/>
</dbReference>
<evidence type="ECO:0000256" key="1">
    <source>
        <dbReference type="SAM" id="MobiDB-lite"/>
    </source>
</evidence>
<dbReference type="PROSITE" id="PS51257">
    <property type="entry name" value="PROKAR_LIPOPROTEIN"/>
    <property type="match status" value="1"/>
</dbReference>